<name>A0A0R1ZCE1_9LACO</name>
<accession>A0A0R1ZCE1</accession>
<protein>
    <submittedName>
        <fullName evidence="4">16S RNA methylase</fullName>
    </submittedName>
</protein>
<dbReference type="PANTHER" id="PTHR47816">
    <property type="entry name" value="RIBOSOMAL RNA SMALL SUBUNIT METHYLTRANSFERASE C"/>
    <property type="match status" value="1"/>
</dbReference>
<dbReference type="STRING" id="1423820.FC64_GL000531"/>
<comment type="caution">
    <text evidence="4">The sequence shown here is derived from an EMBL/GenBank/DDBJ whole genome shotgun (WGS) entry which is preliminary data.</text>
</comment>
<dbReference type="AlphaFoldDB" id="A0A0R1ZCE1"/>
<sequence>MTNYYYSEHPDVEHQERRWNFNLLGNEFCFVTDNGVFSKRTVDFGSRTLLDALEATGMFENLQGTVLDVGCGYGPIGLALAKRYPQLTVEMVDVNHLALDLAKENAELNAITNVDIFASNVYAQVNKKDYQAIVSNPPIRAGKKIVHQILEGAFDHLQVGGTLTVVIQKKQGAPSAKKKMEEVFGNCQMIARNKGYQILQSQKES</sequence>
<dbReference type="InterPro" id="IPR007848">
    <property type="entry name" value="Small_mtfrase_dom"/>
</dbReference>
<dbReference type="SUPFAM" id="SSF53335">
    <property type="entry name" value="S-adenosyl-L-methionine-dependent methyltransferases"/>
    <property type="match status" value="1"/>
</dbReference>
<evidence type="ECO:0000256" key="1">
    <source>
        <dbReference type="ARBA" id="ARBA00022603"/>
    </source>
</evidence>
<evidence type="ECO:0000256" key="2">
    <source>
        <dbReference type="ARBA" id="ARBA00022679"/>
    </source>
</evidence>
<dbReference type="PANTHER" id="PTHR47816:SF4">
    <property type="entry name" value="RIBOSOMAL RNA SMALL SUBUNIT METHYLTRANSFERASE C"/>
    <property type="match status" value="1"/>
</dbReference>
<keyword evidence="5" id="KW-1185">Reference proteome</keyword>
<evidence type="ECO:0000259" key="3">
    <source>
        <dbReference type="Pfam" id="PF05175"/>
    </source>
</evidence>
<feature type="domain" description="Methyltransferase small" evidence="3">
    <location>
        <begin position="28"/>
        <end position="200"/>
    </location>
</feature>
<dbReference type="PATRIC" id="fig|1423820.4.peg.535"/>
<gene>
    <name evidence="4" type="ORF">FC64_GL000531</name>
</gene>
<dbReference type="InterPro" id="IPR029063">
    <property type="entry name" value="SAM-dependent_MTases_sf"/>
</dbReference>
<dbReference type="Pfam" id="PF05175">
    <property type="entry name" value="MTS"/>
    <property type="match status" value="1"/>
</dbReference>
<dbReference type="EMBL" id="AYYZ01000020">
    <property type="protein sequence ID" value="KRM52488.1"/>
    <property type="molecule type" value="Genomic_DNA"/>
</dbReference>
<dbReference type="Gene3D" id="3.40.50.150">
    <property type="entry name" value="Vaccinia Virus protein VP39"/>
    <property type="match status" value="1"/>
</dbReference>
<dbReference type="CDD" id="cd02440">
    <property type="entry name" value="AdoMet_MTases"/>
    <property type="match status" value="1"/>
</dbReference>
<dbReference type="Proteomes" id="UP000051291">
    <property type="component" value="Unassembled WGS sequence"/>
</dbReference>
<dbReference type="InterPro" id="IPR046977">
    <property type="entry name" value="RsmC/RlmG"/>
</dbReference>
<dbReference type="GO" id="GO:0008757">
    <property type="term" value="F:S-adenosylmethionine-dependent methyltransferase activity"/>
    <property type="evidence" value="ECO:0007669"/>
    <property type="project" value="InterPro"/>
</dbReference>
<dbReference type="RefSeq" id="WP_057906567.1">
    <property type="nucleotide sequence ID" value="NZ_AYYZ01000020.1"/>
</dbReference>
<organism evidence="4 5">
    <name type="scientific">Ligilactobacillus araffinosus DSM 20653</name>
    <dbReference type="NCBI Taxonomy" id="1423820"/>
    <lineage>
        <taxon>Bacteria</taxon>
        <taxon>Bacillati</taxon>
        <taxon>Bacillota</taxon>
        <taxon>Bacilli</taxon>
        <taxon>Lactobacillales</taxon>
        <taxon>Lactobacillaceae</taxon>
        <taxon>Ligilactobacillus</taxon>
    </lineage>
</organism>
<keyword evidence="2" id="KW-0808">Transferase</keyword>
<keyword evidence="1 4" id="KW-0489">Methyltransferase</keyword>
<evidence type="ECO:0000313" key="4">
    <source>
        <dbReference type="EMBL" id="KRM52488.1"/>
    </source>
</evidence>
<proteinExistence type="predicted"/>
<dbReference type="GO" id="GO:0032259">
    <property type="term" value="P:methylation"/>
    <property type="evidence" value="ECO:0007669"/>
    <property type="project" value="UniProtKB-KW"/>
</dbReference>
<evidence type="ECO:0000313" key="5">
    <source>
        <dbReference type="Proteomes" id="UP000051291"/>
    </source>
</evidence>
<reference evidence="4 5" key="1">
    <citation type="journal article" date="2015" name="Genome Announc.">
        <title>Expanding the biotechnology potential of lactobacilli through comparative genomics of 213 strains and associated genera.</title>
        <authorList>
            <person name="Sun Z."/>
            <person name="Harris H.M."/>
            <person name="McCann A."/>
            <person name="Guo C."/>
            <person name="Argimon S."/>
            <person name="Zhang W."/>
            <person name="Yang X."/>
            <person name="Jeffery I.B."/>
            <person name="Cooney J.C."/>
            <person name="Kagawa T.F."/>
            <person name="Liu W."/>
            <person name="Song Y."/>
            <person name="Salvetti E."/>
            <person name="Wrobel A."/>
            <person name="Rasinkangas P."/>
            <person name="Parkhill J."/>
            <person name="Rea M.C."/>
            <person name="O'Sullivan O."/>
            <person name="Ritari J."/>
            <person name="Douillard F.P."/>
            <person name="Paul Ross R."/>
            <person name="Yang R."/>
            <person name="Briner A.E."/>
            <person name="Felis G.E."/>
            <person name="de Vos W.M."/>
            <person name="Barrangou R."/>
            <person name="Klaenhammer T.R."/>
            <person name="Caufield P.W."/>
            <person name="Cui Y."/>
            <person name="Zhang H."/>
            <person name="O'Toole P.W."/>
        </authorList>
    </citation>
    <scope>NUCLEOTIDE SEQUENCE [LARGE SCALE GENOMIC DNA]</scope>
    <source>
        <strain evidence="4 5">DSM 20653</strain>
    </source>
</reference>